<evidence type="ECO:0000313" key="3">
    <source>
        <dbReference type="Proteomes" id="UP001059041"/>
    </source>
</evidence>
<name>A0A9W7TEB0_TRIRA</name>
<evidence type="ECO:0000313" key="2">
    <source>
        <dbReference type="EMBL" id="KAI7795176.1"/>
    </source>
</evidence>
<dbReference type="AlphaFoldDB" id="A0A9W7TEB0"/>
<accession>A0A9W7TEB0</accession>
<reference evidence="2" key="1">
    <citation type="submission" date="2021-02" db="EMBL/GenBank/DDBJ databases">
        <title>Comparative genomics reveals that relaxation of natural selection precedes convergent phenotypic evolution of cavefish.</title>
        <authorList>
            <person name="Peng Z."/>
        </authorList>
    </citation>
    <scope>NUCLEOTIDE SEQUENCE</scope>
    <source>
        <tissue evidence="2">Muscle</tissue>
    </source>
</reference>
<keyword evidence="3" id="KW-1185">Reference proteome</keyword>
<keyword evidence="1" id="KW-0812">Transmembrane</keyword>
<gene>
    <name evidence="2" type="ORF">IRJ41_010550</name>
</gene>
<organism evidence="2 3">
    <name type="scientific">Triplophysa rosa</name>
    <name type="common">Cave loach</name>
    <dbReference type="NCBI Taxonomy" id="992332"/>
    <lineage>
        <taxon>Eukaryota</taxon>
        <taxon>Metazoa</taxon>
        <taxon>Chordata</taxon>
        <taxon>Craniata</taxon>
        <taxon>Vertebrata</taxon>
        <taxon>Euteleostomi</taxon>
        <taxon>Actinopterygii</taxon>
        <taxon>Neopterygii</taxon>
        <taxon>Teleostei</taxon>
        <taxon>Ostariophysi</taxon>
        <taxon>Cypriniformes</taxon>
        <taxon>Nemacheilidae</taxon>
        <taxon>Triplophysa</taxon>
    </lineage>
</organism>
<dbReference type="EMBL" id="JAFHDT010000020">
    <property type="protein sequence ID" value="KAI7795176.1"/>
    <property type="molecule type" value="Genomic_DNA"/>
</dbReference>
<proteinExistence type="predicted"/>
<keyword evidence="1" id="KW-1133">Transmembrane helix</keyword>
<keyword evidence="1" id="KW-0472">Membrane</keyword>
<feature type="transmembrane region" description="Helical" evidence="1">
    <location>
        <begin position="242"/>
        <end position="263"/>
    </location>
</feature>
<dbReference type="Proteomes" id="UP001059041">
    <property type="component" value="Linkage Group LG20"/>
</dbReference>
<protein>
    <submittedName>
        <fullName evidence="2">Uncharacterized protein</fullName>
    </submittedName>
</protein>
<evidence type="ECO:0000256" key="1">
    <source>
        <dbReference type="SAM" id="Phobius"/>
    </source>
</evidence>
<comment type="caution">
    <text evidence="2">The sequence shown here is derived from an EMBL/GenBank/DDBJ whole genome shotgun (WGS) entry which is preliminary data.</text>
</comment>
<sequence>MEGLARLQMNALLIHIEESDRTKHELLIKAQSYDKPTMSVDDRTDPLTISCRIPESVTTDVTCNLYTEDGPLRYMSGKHICQFFINHGEIFPHKQTVSSRQLSCDYSIKTDLRSPRSDVYTIRGLPQAVLRASSSVITDTDTVQMDCMNRENQKMDTCFFTVDGMESNMKESRSCHLSLTGSDIIHWSGGQRSSVIITCFYSVYESPVLMSSPQSDPVTVTVESSTSTITAQTTPTTLMTTYMWITPLSAAGCSVLTGLMCYCMGRYICKSTFVSLHMVV</sequence>